<keyword evidence="12" id="KW-1185">Reference proteome</keyword>
<keyword evidence="6" id="KW-0653">Protein transport</keyword>
<dbReference type="InterPro" id="IPR013686">
    <property type="entry name" value="Polypept-transport_assoc_ShlB"/>
</dbReference>
<accession>A0ABV3TDF7</accession>
<dbReference type="PANTHER" id="PTHR34597">
    <property type="entry name" value="SLR1661 PROTEIN"/>
    <property type="match status" value="1"/>
</dbReference>
<evidence type="ECO:0000256" key="3">
    <source>
        <dbReference type="ARBA" id="ARBA00022448"/>
    </source>
</evidence>
<keyword evidence="4" id="KW-1134">Transmembrane beta strand</keyword>
<dbReference type="Gene3D" id="3.10.20.310">
    <property type="entry name" value="membrane protein fhac"/>
    <property type="match status" value="1"/>
</dbReference>
<organism evidence="11 12">
    <name type="scientific">Spiribacter pallidus</name>
    <dbReference type="NCBI Taxonomy" id="1987936"/>
    <lineage>
        <taxon>Bacteria</taxon>
        <taxon>Pseudomonadati</taxon>
        <taxon>Pseudomonadota</taxon>
        <taxon>Gammaproteobacteria</taxon>
        <taxon>Chromatiales</taxon>
        <taxon>Ectothiorhodospiraceae</taxon>
        <taxon>Spiribacter</taxon>
    </lineage>
</organism>
<evidence type="ECO:0000256" key="2">
    <source>
        <dbReference type="ARBA" id="ARBA00009055"/>
    </source>
</evidence>
<feature type="region of interest" description="Disordered" evidence="9">
    <location>
        <begin position="440"/>
        <end position="460"/>
    </location>
</feature>
<reference evidence="11 12" key="1">
    <citation type="submission" date="2024-02" db="EMBL/GenBank/DDBJ databases">
        <title>New especies of Spiribacter isolated from saline water.</title>
        <authorList>
            <person name="Leon M.J."/>
            <person name="De La Haba R."/>
            <person name="Sanchez-Porro C."/>
            <person name="Ventosa A."/>
        </authorList>
    </citation>
    <scope>NUCLEOTIDE SEQUENCE [LARGE SCALE GENOMIC DNA]</scope>
    <source>
        <strain evidence="12">ag22IC6-390</strain>
    </source>
</reference>
<keyword evidence="3" id="KW-0813">Transport</keyword>
<feature type="compositionally biased region" description="Polar residues" evidence="9">
    <location>
        <begin position="1"/>
        <end position="20"/>
    </location>
</feature>
<dbReference type="Pfam" id="PF08479">
    <property type="entry name" value="POTRA_2"/>
    <property type="match status" value="1"/>
</dbReference>
<evidence type="ECO:0000256" key="4">
    <source>
        <dbReference type="ARBA" id="ARBA00022452"/>
    </source>
</evidence>
<protein>
    <submittedName>
        <fullName evidence="11">ShlB/FhaC/HecB family hemolysin secretion/activation protein</fullName>
    </submittedName>
</protein>
<evidence type="ECO:0000313" key="11">
    <source>
        <dbReference type="EMBL" id="MEX0469648.1"/>
    </source>
</evidence>
<comment type="similarity">
    <text evidence="2">Belongs to the TPS (TC 1.B.20) family.</text>
</comment>
<dbReference type="InterPro" id="IPR034746">
    <property type="entry name" value="POTRA"/>
</dbReference>
<keyword evidence="5" id="KW-0812">Transmembrane</keyword>
<proteinExistence type="inferred from homology"/>
<evidence type="ECO:0000259" key="10">
    <source>
        <dbReference type="PROSITE" id="PS51779"/>
    </source>
</evidence>
<name>A0ABV3TDF7_9GAMM</name>
<dbReference type="Gene3D" id="2.40.160.50">
    <property type="entry name" value="membrane protein fhac: a member of the omp85/tpsb transporter family"/>
    <property type="match status" value="1"/>
</dbReference>
<dbReference type="EMBL" id="JBAKFM010000004">
    <property type="protein sequence ID" value="MEX0469648.1"/>
    <property type="molecule type" value="Genomic_DNA"/>
</dbReference>
<evidence type="ECO:0000256" key="9">
    <source>
        <dbReference type="SAM" id="MobiDB-lite"/>
    </source>
</evidence>
<dbReference type="Pfam" id="PF03865">
    <property type="entry name" value="ShlB"/>
    <property type="match status" value="1"/>
</dbReference>
<dbReference type="PROSITE" id="PS51779">
    <property type="entry name" value="POTRA"/>
    <property type="match status" value="1"/>
</dbReference>
<evidence type="ECO:0000256" key="7">
    <source>
        <dbReference type="ARBA" id="ARBA00023136"/>
    </source>
</evidence>
<dbReference type="InterPro" id="IPR005565">
    <property type="entry name" value="Hemolysn_activator_HlyB_C"/>
</dbReference>
<evidence type="ECO:0000256" key="1">
    <source>
        <dbReference type="ARBA" id="ARBA00004442"/>
    </source>
</evidence>
<evidence type="ECO:0000313" key="12">
    <source>
        <dbReference type="Proteomes" id="UP001556709"/>
    </source>
</evidence>
<comment type="caution">
    <text evidence="11">The sequence shown here is derived from an EMBL/GenBank/DDBJ whole genome shotgun (WGS) entry which is preliminary data.</text>
</comment>
<feature type="compositionally biased region" description="Basic and acidic residues" evidence="9">
    <location>
        <begin position="28"/>
        <end position="45"/>
    </location>
</feature>
<gene>
    <name evidence="11" type="ORF">V6X73_07910</name>
</gene>
<dbReference type="Proteomes" id="UP001556709">
    <property type="component" value="Unassembled WGS sequence"/>
</dbReference>
<dbReference type="InterPro" id="IPR051544">
    <property type="entry name" value="TPS_OM_transporter"/>
</dbReference>
<evidence type="ECO:0000256" key="6">
    <source>
        <dbReference type="ARBA" id="ARBA00022927"/>
    </source>
</evidence>
<feature type="domain" description="POTRA" evidence="10">
    <location>
        <begin position="61"/>
        <end position="137"/>
    </location>
</feature>
<sequence>MASTVSEVVWAQSQTGSQSDVDAGSILRQEEALQREEPAPLREPEVEAPLPELTGIGEVTVTVESVEFTGATDLVEAAALEEAVGEAIGQTLDFEGLQALAERVTRRLKDEGWVLARAYLPEQDVTDGLVTIEILPGRLDTQGRAFRIEAIGARPLRIDPERLGAILTALIPAGEPIRQADLDRAILLINDLPGIDALARLEAGEAEGSSHILLSVREGPLFASSANTSNFGSRSTGQERFGWTGNLNDPLGVGDQLTFSATAAEGLALGQFNYRYPLGPSGLAADLSVSQMEYEVINSDGPSELDGSSVTQGVGLSYPWIRSQSTNLSVGMDYSRDALEDQIDGATYSDKTVTYFGPSLRGDHTDQVFGPAGRTNFSLSPLWGEVDLPALAGGQAQADELGVEGDFSKVEYSLSRLQSLGERPMTLFTELRGQWAGDNLDSSQSFQPGGSSGVRAYPGGEASADEGHLLRAELRYQLPADFIDLGSLRVSAFYDTAWVRLNDRLPEGYAIDTATGENSYRIDGAGLGLTLTRGDWLTVSLTWATAIGDNPGRDVNGNNADGRSDDSRAWIQAVVQL</sequence>
<evidence type="ECO:0000256" key="5">
    <source>
        <dbReference type="ARBA" id="ARBA00022692"/>
    </source>
</evidence>
<keyword evidence="8" id="KW-0998">Cell outer membrane</keyword>
<evidence type="ECO:0000256" key="8">
    <source>
        <dbReference type="ARBA" id="ARBA00023237"/>
    </source>
</evidence>
<dbReference type="PANTHER" id="PTHR34597:SF1">
    <property type="entry name" value="HEME_HEMOPEXIN TRANSPORTER PROTEIN HUXB"/>
    <property type="match status" value="1"/>
</dbReference>
<feature type="region of interest" description="Disordered" evidence="9">
    <location>
        <begin position="1"/>
        <end position="49"/>
    </location>
</feature>
<dbReference type="RefSeq" id="WP_367959343.1">
    <property type="nucleotide sequence ID" value="NZ_JBAKFK010000004.1"/>
</dbReference>
<comment type="subcellular location">
    <subcellularLocation>
        <location evidence="1">Cell outer membrane</location>
    </subcellularLocation>
</comment>
<keyword evidence="7" id="KW-0472">Membrane</keyword>